<name>A0A9N9SFN5_PHACE</name>
<dbReference type="EMBL" id="OU896722">
    <property type="protein sequence ID" value="CAG9817909.1"/>
    <property type="molecule type" value="Genomic_DNA"/>
</dbReference>
<dbReference type="Proteomes" id="UP001153737">
    <property type="component" value="Chromosome 16"/>
</dbReference>
<reference evidence="1" key="1">
    <citation type="submission" date="2022-01" db="EMBL/GenBank/DDBJ databases">
        <authorList>
            <person name="King R."/>
        </authorList>
    </citation>
    <scope>NUCLEOTIDE SEQUENCE</scope>
</reference>
<proteinExistence type="predicted"/>
<protein>
    <submittedName>
        <fullName evidence="1">Uncharacterized protein</fullName>
    </submittedName>
</protein>
<organism evidence="1 2">
    <name type="scientific">Phaedon cochleariae</name>
    <name type="common">Mustard beetle</name>
    <dbReference type="NCBI Taxonomy" id="80249"/>
    <lineage>
        <taxon>Eukaryota</taxon>
        <taxon>Metazoa</taxon>
        <taxon>Ecdysozoa</taxon>
        <taxon>Arthropoda</taxon>
        <taxon>Hexapoda</taxon>
        <taxon>Insecta</taxon>
        <taxon>Pterygota</taxon>
        <taxon>Neoptera</taxon>
        <taxon>Endopterygota</taxon>
        <taxon>Coleoptera</taxon>
        <taxon>Polyphaga</taxon>
        <taxon>Cucujiformia</taxon>
        <taxon>Chrysomeloidea</taxon>
        <taxon>Chrysomelidae</taxon>
        <taxon>Chrysomelinae</taxon>
        <taxon>Chrysomelini</taxon>
        <taxon>Phaedon</taxon>
    </lineage>
</organism>
<gene>
    <name evidence="1" type="ORF">PHAECO_LOCUS5131</name>
</gene>
<evidence type="ECO:0000313" key="2">
    <source>
        <dbReference type="Proteomes" id="UP001153737"/>
    </source>
</evidence>
<dbReference type="AlphaFoldDB" id="A0A9N9SFN5"/>
<reference evidence="1" key="2">
    <citation type="submission" date="2022-10" db="EMBL/GenBank/DDBJ databases">
        <authorList>
            <consortium name="ENA_rothamsted_submissions"/>
            <consortium name="culmorum"/>
            <person name="King R."/>
        </authorList>
    </citation>
    <scope>NUCLEOTIDE SEQUENCE</scope>
</reference>
<dbReference type="OrthoDB" id="90756at2759"/>
<sequence length="354" mass="40934">MFKAPSKKAFIRNLSCSQKRNVSRAWQYIETHLKININNFFTKVVGYIKSMENQLWIWGYYRYGGEFNEGLINATNFSIVSSNVDIVAEKDDGMEYVEEFGEELEDDEERVSPIIMEAVITENGGVDYVLQNSAKGLGLHDLTKDVFEHIQSEWITKVTPDLFCVHRLENRIHENVMSPFKKLRDLLTLSKGKLQKQNLTIVSVLNKIMDLEHFTLTMFNAPSKKAFIRNLSCSQKRNVLRAWQYIETHPKININNFFTKVVGYIKSMENQLWIWGYYRYGGEFNEGLINATNFSIVSSNVDIVAEKDDGMEYVEEFGEELEDDEERVSPIIMEAVITENGGVDYVLQNSGYKK</sequence>
<evidence type="ECO:0000313" key="1">
    <source>
        <dbReference type="EMBL" id="CAG9817909.1"/>
    </source>
</evidence>
<keyword evidence="2" id="KW-1185">Reference proteome</keyword>
<accession>A0A9N9SFN5</accession>